<dbReference type="EMBL" id="CP000790">
    <property type="protein sequence ID" value="ABU74444.1"/>
    <property type="molecule type" value="Genomic_DNA"/>
</dbReference>
<dbReference type="Gene3D" id="3.10.400.10">
    <property type="entry name" value="Sulfate adenylyltransferase"/>
    <property type="match status" value="1"/>
</dbReference>
<dbReference type="PATRIC" id="fig|338187.25.peg.3842"/>
<dbReference type="KEGG" id="vha:VIBHAR_06553"/>
<dbReference type="SUPFAM" id="SSF88697">
    <property type="entry name" value="PUA domain-like"/>
    <property type="match status" value="1"/>
</dbReference>
<dbReference type="InterPro" id="IPR007374">
    <property type="entry name" value="ASCH_domain"/>
</dbReference>
<sequence>MDILSFYWKCMASSMDAKSQAYLEQYLQTLSQQEKDAIPSVSANYYCADEHNANACAELVRIGQKTASCSMELWYSEQGEMMPQVGNLQVVTNWDGEPVCVIRITDVRTCRYADVSEEFAHAEGEGDRTMAWWRKAHTRFFKAECEELGIEWHEQRLLLLERFEVVYPQLK</sequence>
<dbReference type="Proteomes" id="UP000008152">
    <property type="component" value="Chromosome II"/>
</dbReference>
<evidence type="ECO:0000259" key="1">
    <source>
        <dbReference type="SMART" id="SM01022"/>
    </source>
</evidence>
<evidence type="ECO:0000313" key="2">
    <source>
        <dbReference type="EMBL" id="ABU74444.1"/>
    </source>
</evidence>
<protein>
    <recommendedName>
        <fullName evidence="1">ASCH domain-containing protein</fullName>
    </recommendedName>
</protein>
<name>A7N4S6_VIBC1</name>
<gene>
    <name evidence="2" type="ordered locus">VIBHAR_06553</name>
</gene>
<dbReference type="InterPro" id="IPR009326">
    <property type="entry name" value="DUF984"/>
</dbReference>
<dbReference type="PIRSF" id="PIRSF021320">
    <property type="entry name" value="DUF984"/>
    <property type="match status" value="1"/>
</dbReference>
<organism evidence="2 3">
    <name type="scientific">Vibrio campbellii (strain ATCC BAA-1116)</name>
    <dbReference type="NCBI Taxonomy" id="2902295"/>
    <lineage>
        <taxon>Bacteria</taxon>
        <taxon>Pseudomonadati</taxon>
        <taxon>Pseudomonadota</taxon>
        <taxon>Gammaproteobacteria</taxon>
        <taxon>Vibrionales</taxon>
        <taxon>Vibrionaceae</taxon>
        <taxon>Vibrio</taxon>
    </lineage>
</organism>
<accession>A7N4S6</accession>
<reference evidence="2 3" key="1">
    <citation type="submission" date="2007-08" db="EMBL/GenBank/DDBJ databases">
        <authorList>
            <consortium name="The Vibrio harveyi Genome Sequencing Project"/>
            <person name="Bassler B."/>
            <person name="Clifton S.W."/>
            <person name="Fulton L."/>
            <person name="Delehaunty K."/>
            <person name="Fronick C."/>
            <person name="Harrison M."/>
            <person name="Markivic C."/>
            <person name="Fulton R."/>
            <person name="Tin-Wollam A.-M."/>
            <person name="Shah N."/>
            <person name="Pepin K."/>
            <person name="Nash W."/>
            <person name="Thiruvilangam P."/>
            <person name="Bhonagiri V."/>
            <person name="Waters C."/>
            <person name="Tu K.C."/>
            <person name="Irgon J."/>
            <person name="Wilson R.K."/>
        </authorList>
    </citation>
    <scope>NUCLEOTIDE SEQUENCE [LARGE SCALE GENOMIC DNA]</scope>
    <source>
        <strain evidence="3">ATCC BAA-1116 / BB120</strain>
    </source>
</reference>
<dbReference type="InterPro" id="IPR015947">
    <property type="entry name" value="PUA-like_sf"/>
</dbReference>
<feature type="domain" description="ASCH" evidence="1">
    <location>
        <begin position="44"/>
        <end position="167"/>
    </location>
</feature>
<evidence type="ECO:0000313" key="3">
    <source>
        <dbReference type="Proteomes" id="UP000008152"/>
    </source>
</evidence>
<dbReference type="PANTHER" id="PTHR39203:SF1">
    <property type="entry name" value="CYTOPLASMIC PROTEIN"/>
    <property type="match status" value="1"/>
</dbReference>
<dbReference type="Pfam" id="PF04266">
    <property type="entry name" value="ASCH"/>
    <property type="match status" value="1"/>
</dbReference>
<dbReference type="PANTHER" id="PTHR39203">
    <property type="entry name" value="CYTOPLASMIC PROTEIN-RELATED"/>
    <property type="match status" value="1"/>
</dbReference>
<proteinExistence type="predicted"/>
<dbReference type="SMART" id="SM01022">
    <property type="entry name" value="ASCH"/>
    <property type="match status" value="1"/>
</dbReference>
<dbReference type="AlphaFoldDB" id="A7N4S6"/>
<dbReference type="CDD" id="cd06553">
    <property type="entry name" value="ASCH_Ef3133_like"/>
    <property type="match status" value="1"/>
</dbReference>